<dbReference type="InterPro" id="IPR014480">
    <property type="entry name" value="Mannan-1_6-alpha_mannosidase"/>
</dbReference>
<keyword evidence="9 10" id="KW-0326">Glycosidase</keyword>
<dbReference type="PANTHER" id="PTHR12145:SF36">
    <property type="entry name" value="MANNAN ENDO-1,6-ALPHA-MANNOSIDASE DCW1"/>
    <property type="match status" value="1"/>
</dbReference>
<keyword evidence="6 10" id="KW-0378">Hydrolase</keyword>
<dbReference type="InterPro" id="IPR008928">
    <property type="entry name" value="6-hairpin_glycosidase_sf"/>
</dbReference>
<keyword evidence="7" id="KW-0472">Membrane</keyword>
<comment type="subcellular location">
    <subcellularLocation>
        <location evidence="2">Endomembrane system</location>
    </subcellularLocation>
</comment>
<keyword evidence="5" id="KW-0732">Signal</keyword>
<dbReference type="GO" id="GO:0012505">
    <property type="term" value="C:endomembrane system"/>
    <property type="evidence" value="ECO:0007669"/>
    <property type="project" value="UniProtKB-SubCell"/>
</dbReference>
<evidence type="ECO:0000256" key="6">
    <source>
        <dbReference type="ARBA" id="ARBA00022801"/>
    </source>
</evidence>
<dbReference type="OrthoDB" id="4187847at2759"/>
<gene>
    <name evidence="12" type="ORF">AJ79_02510</name>
</gene>
<evidence type="ECO:0000256" key="8">
    <source>
        <dbReference type="ARBA" id="ARBA00023180"/>
    </source>
</evidence>
<dbReference type="GO" id="GO:0008496">
    <property type="term" value="F:mannan endo-1,6-alpha-mannosidase activity"/>
    <property type="evidence" value="ECO:0007669"/>
    <property type="project" value="UniProtKB-UniRule"/>
</dbReference>
<dbReference type="AlphaFoldDB" id="A0A2B7XUA2"/>
<feature type="region of interest" description="Disordered" evidence="11">
    <location>
        <begin position="395"/>
        <end position="427"/>
    </location>
</feature>
<comment type="catalytic activity">
    <reaction evidence="1 10">
        <text>Random hydrolysis of (1-&gt;6)-alpha-D-mannosidic linkages in unbranched (1-&gt;6)-mannans.</text>
        <dbReference type="EC" id="3.2.1.101"/>
    </reaction>
</comment>
<proteinExistence type="inferred from homology"/>
<organism evidence="12 13">
    <name type="scientific">Helicocarpus griseus UAMH5409</name>
    <dbReference type="NCBI Taxonomy" id="1447875"/>
    <lineage>
        <taxon>Eukaryota</taxon>
        <taxon>Fungi</taxon>
        <taxon>Dikarya</taxon>
        <taxon>Ascomycota</taxon>
        <taxon>Pezizomycotina</taxon>
        <taxon>Eurotiomycetes</taxon>
        <taxon>Eurotiomycetidae</taxon>
        <taxon>Onygenales</taxon>
        <taxon>Ajellomycetaceae</taxon>
        <taxon>Helicocarpus</taxon>
    </lineage>
</organism>
<dbReference type="Proteomes" id="UP000223968">
    <property type="component" value="Unassembled WGS sequence"/>
</dbReference>
<dbReference type="PIRSF" id="PIRSF016302">
    <property type="entry name" value="Man_a_manosd"/>
    <property type="match status" value="1"/>
</dbReference>
<evidence type="ECO:0000313" key="12">
    <source>
        <dbReference type="EMBL" id="PGH15344.1"/>
    </source>
</evidence>
<comment type="similarity">
    <text evidence="3 10">Belongs to the glycosyl hydrolase 76 family.</text>
</comment>
<sequence length="456" mass="49411">MRSEQLLAVMATAAGLGTQAVAAIDLDIRSVGSIKSAAAAVAGGAMKYYNSNQPDEAPGTLPEPYYWWQSAVMFNVLVDYGVHTGDSTYNEPVNQAILHQRGPDNNFQPSNQSSSLTNDDQAMWALTALSAAEFSFGSPPAQLPWVDLSKNAFERQVSRWEDGNCGGGLKWTVYSFQRGHTYSNTLSNGAFFELSSRLARYTKEEKYLEWAVKAWDWMSKVGLVTEDFKVFDGTDREGDCKEVNRLQWSINTAFLLSGAANLYNATNEDSIWKSRVDGLLKGADIFFKDDIMIEPACEATNKCNIDQKTYKAILSRALGTTTQLAPFTRDAILPKIRASATAAAEKCMEKDGVAQCSFKWVDKGSNDNTKPTLGEQLAALQIIQANLVAENQGRALADSPGSGENTGGGFDGAPTDGALPTSPSPGAASSVMDLRFQRLRVIMAITGLPILFGVVL</sequence>
<dbReference type="PANTHER" id="PTHR12145">
    <property type="entry name" value="MANNAN ENDO-1,6-ALPHA-MANNOSIDASE DCW1"/>
    <property type="match status" value="1"/>
</dbReference>
<comment type="caution">
    <text evidence="12">The sequence shown here is derived from an EMBL/GenBank/DDBJ whole genome shotgun (WGS) entry which is preliminary data.</text>
</comment>
<dbReference type="Gene3D" id="1.50.10.20">
    <property type="match status" value="1"/>
</dbReference>
<evidence type="ECO:0000256" key="5">
    <source>
        <dbReference type="ARBA" id="ARBA00022729"/>
    </source>
</evidence>
<dbReference type="GO" id="GO:0009272">
    <property type="term" value="P:fungal-type cell wall biogenesis"/>
    <property type="evidence" value="ECO:0007669"/>
    <property type="project" value="TreeGrafter"/>
</dbReference>
<dbReference type="FunFam" id="1.50.10.20:FF:000006">
    <property type="entry name" value="Mannan endo-1,6-alpha-mannosidase"/>
    <property type="match status" value="1"/>
</dbReference>
<dbReference type="Pfam" id="PF03663">
    <property type="entry name" value="Glyco_hydro_76"/>
    <property type="match status" value="1"/>
</dbReference>
<evidence type="ECO:0000256" key="1">
    <source>
        <dbReference type="ARBA" id="ARBA00001452"/>
    </source>
</evidence>
<keyword evidence="13" id="KW-1185">Reference proteome</keyword>
<dbReference type="EMBL" id="PDNB01000026">
    <property type="protein sequence ID" value="PGH15344.1"/>
    <property type="molecule type" value="Genomic_DNA"/>
</dbReference>
<evidence type="ECO:0000256" key="3">
    <source>
        <dbReference type="ARBA" id="ARBA00009699"/>
    </source>
</evidence>
<dbReference type="EC" id="3.2.1.101" evidence="4 10"/>
<reference evidence="12 13" key="1">
    <citation type="submission" date="2017-10" db="EMBL/GenBank/DDBJ databases">
        <title>Comparative genomics in systemic dimorphic fungi from Ajellomycetaceae.</title>
        <authorList>
            <person name="Munoz J.F."/>
            <person name="Mcewen J.G."/>
            <person name="Clay O.K."/>
            <person name="Cuomo C.A."/>
        </authorList>
    </citation>
    <scope>NUCLEOTIDE SEQUENCE [LARGE SCALE GENOMIC DNA]</scope>
    <source>
        <strain evidence="12 13">UAMH5409</strain>
    </source>
</reference>
<evidence type="ECO:0000256" key="11">
    <source>
        <dbReference type="SAM" id="MobiDB-lite"/>
    </source>
</evidence>
<evidence type="ECO:0000256" key="2">
    <source>
        <dbReference type="ARBA" id="ARBA00004308"/>
    </source>
</evidence>
<evidence type="ECO:0000256" key="7">
    <source>
        <dbReference type="ARBA" id="ARBA00023136"/>
    </source>
</evidence>
<dbReference type="STRING" id="1447875.A0A2B7XUA2"/>
<dbReference type="GO" id="GO:0016052">
    <property type="term" value="P:carbohydrate catabolic process"/>
    <property type="evidence" value="ECO:0007669"/>
    <property type="project" value="InterPro"/>
</dbReference>
<protein>
    <recommendedName>
        <fullName evidence="4 10">Mannan endo-1,6-alpha-mannosidase</fullName>
        <ecNumber evidence="4 10">3.2.1.101</ecNumber>
    </recommendedName>
</protein>
<dbReference type="InterPro" id="IPR005198">
    <property type="entry name" value="Glyco_hydro_76"/>
</dbReference>
<dbReference type="SUPFAM" id="SSF48208">
    <property type="entry name" value="Six-hairpin glycosidases"/>
    <property type="match status" value="1"/>
</dbReference>
<evidence type="ECO:0000256" key="10">
    <source>
        <dbReference type="PIRNR" id="PIRNR016302"/>
    </source>
</evidence>
<accession>A0A2B7XUA2</accession>
<evidence type="ECO:0000256" key="9">
    <source>
        <dbReference type="ARBA" id="ARBA00023295"/>
    </source>
</evidence>
<evidence type="ECO:0000256" key="4">
    <source>
        <dbReference type="ARBA" id="ARBA00012350"/>
    </source>
</evidence>
<name>A0A2B7XUA2_9EURO</name>
<evidence type="ECO:0000313" key="13">
    <source>
        <dbReference type="Proteomes" id="UP000223968"/>
    </source>
</evidence>
<keyword evidence="8" id="KW-0325">Glycoprotein</keyword>